<protein>
    <submittedName>
        <fullName evidence="1">Uncharacterized protein</fullName>
    </submittedName>
</protein>
<sequence length="124" mass="14022">MEETVIKQFLMEQLEAFSSKMMAGWTAGLASLKKDIRDLGATTSCIEEKMEESLDAHNQLAAHVNTLQSTILTMEHKLMDIEARACRNNLRLRNIPETVTLAELQAYLHDFFHALSPGHLLCCF</sequence>
<dbReference type="AlphaFoldDB" id="A0AAD1RFV3"/>
<gene>
    <name evidence="1" type="ORF">PECUL_23A050287</name>
</gene>
<proteinExistence type="predicted"/>
<evidence type="ECO:0000313" key="1">
    <source>
        <dbReference type="EMBL" id="CAH2252610.1"/>
    </source>
</evidence>
<organism evidence="1 2">
    <name type="scientific">Pelobates cultripes</name>
    <name type="common">Western spadefoot toad</name>
    <dbReference type="NCBI Taxonomy" id="61616"/>
    <lineage>
        <taxon>Eukaryota</taxon>
        <taxon>Metazoa</taxon>
        <taxon>Chordata</taxon>
        <taxon>Craniata</taxon>
        <taxon>Vertebrata</taxon>
        <taxon>Euteleostomi</taxon>
        <taxon>Amphibia</taxon>
        <taxon>Batrachia</taxon>
        <taxon>Anura</taxon>
        <taxon>Pelobatoidea</taxon>
        <taxon>Pelobatidae</taxon>
        <taxon>Pelobates</taxon>
    </lineage>
</organism>
<dbReference type="EMBL" id="OW240913">
    <property type="protein sequence ID" value="CAH2252610.1"/>
    <property type="molecule type" value="Genomic_DNA"/>
</dbReference>
<name>A0AAD1RFV3_PELCU</name>
<accession>A0AAD1RFV3</accession>
<evidence type="ECO:0000313" key="2">
    <source>
        <dbReference type="Proteomes" id="UP001295444"/>
    </source>
</evidence>
<reference evidence="1" key="1">
    <citation type="submission" date="2022-03" db="EMBL/GenBank/DDBJ databases">
        <authorList>
            <person name="Alioto T."/>
            <person name="Alioto T."/>
            <person name="Gomez Garrido J."/>
        </authorList>
    </citation>
    <scope>NUCLEOTIDE SEQUENCE</scope>
</reference>
<dbReference type="Proteomes" id="UP001295444">
    <property type="component" value="Chromosome 02"/>
</dbReference>
<keyword evidence="2" id="KW-1185">Reference proteome</keyword>